<evidence type="ECO:0000313" key="2">
    <source>
        <dbReference type="Proteomes" id="UP000245119"/>
    </source>
</evidence>
<gene>
    <name evidence="1" type="ORF">C0Q70_04591</name>
</gene>
<reference evidence="1 2" key="1">
    <citation type="submission" date="2018-04" db="EMBL/GenBank/DDBJ databases">
        <title>The genome of golden apple snail Pomacea canaliculata provides insight into stress tolerance and invasive adaptation.</title>
        <authorList>
            <person name="Liu C."/>
            <person name="Liu B."/>
            <person name="Ren Y."/>
            <person name="Zhang Y."/>
            <person name="Wang H."/>
            <person name="Li S."/>
            <person name="Jiang F."/>
            <person name="Yin L."/>
            <person name="Zhang G."/>
            <person name="Qian W."/>
            <person name="Fan W."/>
        </authorList>
    </citation>
    <scope>NUCLEOTIDE SEQUENCE [LARGE SCALE GENOMIC DNA]</scope>
    <source>
        <strain evidence="1">SZHN2017</strain>
        <tissue evidence="1">Muscle</tissue>
    </source>
</reference>
<dbReference type="AlphaFoldDB" id="A0A2T7PIV8"/>
<sequence length="252" mass="27916">MGRQPDCGDGGFQRLRVGVFFFLSPPECKYGAPASAPWRRESGSIKSNTQGPWEPVLTETAVPIAKLLSSSRKHTSSSSNRRRRAWVWRVCPCFSCSKSQLKLQDFTRLRQGEHKANDRTHLWTGTSLKESPSGPLKDERGIRRSWCHRESRTGEKVRSKTSDYEAILGAIKAAGSRTAPSDTWDCDRKMAGLLVSGLTCRYEFYVASSLLSPAESSGTGSRTPPAWMADSFIARRVQSARPSADDGSLLTR</sequence>
<proteinExistence type="predicted"/>
<name>A0A2T7PIV8_POMCA</name>
<accession>A0A2T7PIV8</accession>
<dbReference type="Proteomes" id="UP000245119">
    <property type="component" value="Linkage Group LG3"/>
</dbReference>
<protein>
    <submittedName>
        <fullName evidence="1">Uncharacterized protein</fullName>
    </submittedName>
</protein>
<organism evidence="1 2">
    <name type="scientific">Pomacea canaliculata</name>
    <name type="common">Golden apple snail</name>
    <dbReference type="NCBI Taxonomy" id="400727"/>
    <lineage>
        <taxon>Eukaryota</taxon>
        <taxon>Metazoa</taxon>
        <taxon>Spiralia</taxon>
        <taxon>Lophotrochozoa</taxon>
        <taxon>Mollusca</taxon>
        <taxon>Gastropoda</taxon>
        <taxon>Caenogastropoda</taxon>
        <taxon>Architaenioglossa</taxon>
        <taxon>Ampullarioidea</taxon>
        <taxon>Ampullariidae</taxon>
        <taxon>Pomacea</taxon>
    </lineage>
</organism>
<keyword evidence="2" id="KW-1185">Reference proteome</keyword>
<comment type="caution">
    <text evidence="1">The sequence shown here is derived from an EMBL/GenBank/DDBJ whole genome shotgun (WGS) entry which is preliminary data.</text>
</comment>
<evidence type="ECO:0000313" key="1">
    <source>
        <dbReference type="EMBL" id="PVD33337.1"/>
    </source>
</evidence>
<dbReference type="EMBL" id="PZQS01000003">
    <property type="protein sequence ID" value="PVD33337.1"/>
    <property type="molecule type" value="Genomic_DNA"/>
</dbReference>